<evidence type="ECO:0000313" key="2">
    <source>
        <dbReference type="EMBL" id="QHT21204.1"/>
    </source>
</evidence>
<dbReference type="AlphaFoldDB" id="A0A6C0DWX3"/>
<accession>A0A6C0DWX3</accession>
<protein>
    <submittedName>
        <fullName evidence="2">Uncharacterized protein</fullName>
    </submittedName>
</protein>
<reference evidence="2" key="1">
    <citation type="journal article" date="2020" name="Nature">
        <title>Giant virus diversity and host interactions through global metagenomics.</title>
        <authorList>
            <person name="Schulz F."/>
            <person name="Roux S."/>
            <person name="Paez-Espino D."/>
            <person name="Jungbluth S."/>
            <person name="Walsh D.A."/>
            <person name="Denef V.J."/>
            <person name="McMahon K.D."/>
            <person name="Konstantinidis K.T."/>
            <person name="Eloe-Fadrosh E.A."/>
            <person name="Kyrpides N.C."/>
            <person name="Woyke T."/>
        </authorList>
    </citation>
    <scope>NUCLEOTIDE SEQUENCE</scope>
    <source>
        <strain evidence="2">GVMAG-M-3300023174-92</strain>
    </source>
</reference>
<dbReference type="EMBL" id="MN739688">
    <property type="protein sequence ID" value="QHT21204.1"/>
    <property type="molecule type" value="Genomic_DNA"/>
</dbReference>
<name>A0A6C0DWX3_9ZZZZ</name>
<evidence type="ECO:0000256" key="1">
    <source>
        <dbReference type="SAM" id="MobiDB-lite"/>
    </source>
</evidence>
<proteinExistence type="predicted"/>
<feature type="region of interest" description="Disordered" evidence="1">
    <location>
        <begin position="46"/>
        <end position="104"/>
    </location>
</feature>
<feature type="compositionally biased region" description="Basic and acidic residues" evidence="1">
    <location>
        <begin position="57"/>
        <end position="79"/>
    </location>
</feature>
<sequence>MPKTRRRSSSNSWAKCAGEYYRKHKHDKDISSFSDVLKSKKFKEYYHSKNGKHSKKRGGDGDDSDGKSSNEESDQKNPVDSESSLFGGKSRKRKTSKRRSRRHR</sequence>
<feature type="compositionally biased region" description="Basic residues" evidence="1">
    <location>
        <begin position="89"/>
        <end position="104"/>
    </location>
</feature>
<organism evidence="2">
    <name type="scientific">viral metagenome</name>
    <dbReference type="NCBI Taxonomy" id="1070528"/>
    <lineage>
        <taxon>unclassified sequences</taxon>
        <taxon>metagenomes</taxon>
        <taxon>organismal metagenomes</taxon>
    </lineage>
</organism>